<feature type="transmembrane region" description="Helical" evidence="5">
    <location>
        <begin position="12"/>
        <end position="30"/>
    </location>
</feature>
<evidence type="ECO:0000256" key="5">
    <source>
        <dbReference type="SAM" id="Phobius"/>
    </source>
</evidence>
<evidence type="ECO:0000256" key="3">
    <source>
        <dbReference type="ARBA" id="ARBA00022989"/>
    </source>
</evidence>
<reference evidence="7" key="1">
    <citation type="submission" date="2022-09" db="EMBL/GenBank/DDBJ databases">
        <authorList>
            <person name="Yuan C."/>
            <person name="Ke Z."/>
        </authorList>
    </citation>
    <scope>NUCLEOTIDE SEQUENCE</scope>
    <source>
        <strain evidence="7">LB-8</strain>
    </source>
</reference>
<dbReference type="PROSITE" id="PS50234">
    <property type="entry name" value="VWFA"/>
    <property type="match status" value="1"/>
</dbReference>
<comment type="caution">
    <text evidence="7">The sequence shown here is derived from an EMBL/GenBank/DDBJ whole genome shotgun (WGS) entry which is preliminary data.</text>
</comment>
<name>A0A9X3BH68_9BACT</name>
<evidence type="ECO:0000256" key="4">
    <source>
        <dbReference type="ARBA" id="ARBA00023136"/>
    </source>
</evidence>
<dbReference type="PANTHER" id="PTHR22550:SF5">
    <property type="entry name" value="LEUCINE ZIPPER PROTEIN 4"/>
    <property type="match status" value="1"/>
</dbReference>
<feature type="transmembrane region" description="Helical" evidence="5">
    <location>
        <begin position="307"/>
        <end position="328"/>
    </location>
</feature>
<dbReference type="AlphaFoldDB" id="A0A9X3BH68"/>
<dbReference type="Gene3D" id="3.40.50.410">
    <property type="entry name" value="von Willebrand factor, type A domain"/>
    <property type="match status" value="1"/>
</dbReference>
<dbReference type="InterPro" id="IPR050768">
    <property type="entry name" value="UPF0353/GerABKA_families"/>
</dbReference>
<sequence length="333" mass="37336">MINWFQHIEFANVWVLPFLLMLPVIAWMHYRMLRSLKSAFTVTTTTAFKQKTYKSYLVHLPFGLRLLAAGCIIVAIARPQIKNVQRQTKGEGIDIVLSIDVSGSMLSKDFYPNRLEVAKEMAAEFVRQRPVDQIGLVIFSGESYTLFPVSTDHTSLVEQIRNLRSGMLEDGTLIGEGLATSVDRLRPSRARSKVIVLLTDGKEQPPENRLIDPITALEIAKTEGVKVYTIGMAAEEGATVVEKGVAGRPTVAGGLDEALLRRIAMQTGGAYFRAIDKQSLQDIYQRIDKLEKSDVEVTSKTRFEEQFIYFIAAALALLVLEMLLRFILLRPFP</sequence>
<evidence type="ECO:0000313" key="8">
    <source>
        <dbReference type="Proteomes" id="UP001155483"/>
    </source>
</evidence>
<feature type="transmembrane region" description="Helical" evidence="5">
    <location>
        <begin position="56"/>
        <end position="77"/>
    </location>
</feature>
<evidence type="ECO:0000256" key="2">
    <source>
        <dbReference type="ARBA" id="ARBA00022692"/>
    </source>
</evidence>
<dbReference type="Proteomes" id="UP001155483">
    <property type="component" value="Unassembled WGS sequence"/>
</dbReference>
<keyword evidence="1" id="KW-1003">Cell membrane</keyword>
<dbReference type="SMART" id="SM00327">
    <property type="entry name" value="VWA"/>
    <property type="match status" value="1"/>
</dbReference>
<accession>A0A9X3BH68</accession>
<evidence type="ECO:0000256" key="1">
    <source>
        <dbReference type="ARBA" id="ARBA00022475"/>
    </source>
</evidence>
<keyword evidence="8" id="KW-1185">Reference proteome</keyword>
<dbReference type="RefSeq" id="WP_279295990.1">
    <property type="nucleotide sequence ID" value="NZ_JAOTIF010000002.1"/>
</dbReference>
<feature type="domain" description="VWFA" evidence="6">
    <location>
        <begin position="94"/>
        <end position="287"/>
    </location>
</feature>
<dbReference type="InterPro" id="IPR024163">
    <property type="entry name" value="Aerotolerance_reg_N"/>
</dbReference>
<dbReference type="EMBL" id="JAOTIF010000002">
    <property type="protein sequence ID" value="MCU7548543.1"/>
    <property type="molecule type" value="Genomic_DNA"/>
</dbReference>
<evidence type="ECO:0000259" key="6">
    <source>
        <dbReference type="PROSITE" id="PS50234"/>
    </source>
</evidence>
<protein>
    <submittedName>
        <fullName evidence="7">VWA domain-containing protein</fullName>
    </submittedName>
</protein>
<dbReference type="PRINTS" id="PR00453">
    <property type="entry name" value="VWFADOMAIN"/>
</dbReference>
<keyword evidence="2 5" id="KW-0812">Transmembrane</keyword>
<dbReference type="Pfam" id="PF07584">
    <property type="entry name" value="BatA"/>
    <property type="match status" value="1"/>
</dbReference>
<dbReference type="PANTHER" id="PTHR22550">
    <property type="entry name" value="SPORE GERMINATION PROTEIN"/>
    <property type="match status" value="1"/>
</dbReference>
<dbReference type="InterPro" id="IPR002035">
    <property type="entry name" value="VWF_A"/>
</dbReference>
<evidence type="ECO:0000313" key="7">
    <source>
        <dbReference type="EMBL" id="MCU7548543.1"/>
    </source>
</evidence>
<organism evidence="7 8">
    <name type="scientific">Paraflavisolibacter caeni</name>
    <dbReference type="NCBI Taxonomy" id="2982496"/>
    <lineage>
        <taxon>Bacteria</taxon>
        <taxon>Pseudomonadati</taxon>
        <taxon>Bacteroidota</taxon>
        <taxon>Chitinophagia</taxon>
        <taxon>Chitinophagales</taxon>
        <taxon>Chitinophagaceae</taxon>
        <taxon>Paraflavisolibacter</taxon>
    </lineage>
</organism>
<dbReference type="InterPro" id="IPR036465">
    <property type="entry name" value="vWFA_dom_sf"/>
</dbReference>
<gene>
    <name evidence="7" type="ORF">OCK74_05415</name>
</gene>
<proteinExistence type="predicted"/>
<dbReference type="SUPFAM" id="SSF53300">
    <property type="entry name" value="vWA-like"/>
    <property type="match status" value="1"/>
</dbReference>
<keyword evidence="4 5" id="KW-0472">Membrane</keyword>
<dbReference type="Pfam" id="PF00092">
    <property type="entry name" value="VWA"/>
    <property type="match status" value="1"/>
</dbReference>
<keyword evidence="3 5" id="KW-1133">Transmembrane helix</keyword>
<reference evidence="7" key="2">
    <citation type="submission" date="2023-04" db="EMBL/GenBank/DDBJ databases">
        <title>Paracnuella aquatica gen. nov., sp. nov., a member of the family Chitinophagaceae isolated from a hot spring.</title>
        <authorList>
            <person name="Wang C."/>
        </authorList>
    </citation>
    <scope>NUCLEOTIDE SEQUENCE</scope>
    <source>
        <strain evidence="7">LB-8</strain>
    </source>
</reference>